<dbReference type="InterPro" id="IPR020189">
    <property type="entry name" value="IF5A_C"/>
</dbReference>
<evidence type="ECO:0000256" key="1">
    <source>
        <dbReference type="ARBA" id="ARBA00006016"/>
    </source>
</evidence>
<dbReference type="InterPro" id="IPR048670">
    <property type="entry name" value="IF5A-like_N"/>
</dbReference>
<dbReference type="EMBL" id="DS113192">
    <property type="protein sequence ID" value="EAY21132.1"/>
    <property type="molecule type" value="Genomic_DNA"/>
</dbReference>
<dbReference type="KEGG" id="tva:5466680"/>
<keyword evidence="6" id="KW-0396">Initiation factor</keyword>
<evidence type="ECO:0000313" key="7">
    <source>
        <dbReference type="Proteomes" id="UP000001542"/>
    </source>
</evidence>
<reference evidence="6" key="2">
    <citation type="journal article" date="2007" name="Science">
        <title>Draft genome sequence of the sexually transmitted pathogen Trichomonas vaginalis.</title>
        <authorList>
            <person name="Carlton J.M."/>
            <person name="Hirt R.P."/>
            <person name="Silva J.C."/>
            <person name="Delcher A.L."/>
            <person name="Schatz M."/>
            <person name="Zhao Q."/>
            <person name="Wortman J.R."/>
            <person name="Bidwell S.L."/>
            <person name="Alsmark U.C.M."/>
            <person name="Besteiro S."/>
            <person name="Sicheritz-Ponten T."/>
            <person name="Noel C.J."/>
            <person name="Dacks J.B."/>
            <person name="Foster P.G."/>
            <person name="Simillion C."/>
            <person name="Van de Peer Y."/>
            <person name="Miranda-Saavedra D."/>
            <person name="Barton G.J."/>
            <person name="Westrop G.D."/>
            <person name="Mueller S."/>
            <person name="Dessi D."/>
            <person name="Fiori P.L."/>
            <person name="Ren Q."/>
            <person name="Paulsen I."/>
            <person name="Zhang H."/>
            <person name="Bastida-Corcuera F.D."/>
            <person name="Simoes-Barbosa A."/>
            <person name="Brown M.T."/>
            <person name="Hayes R.D."/>
            <person name="Mukherjee M."/>
            <person name="Okumura C.Y."/>
            <person name="Schneider R."/>
            <person name="Smith A.J."/>
            <person name="Vanacova S."/>
            <person name="Villalvazo M."/>
            <person name="Haas B.J."/>
            <person name="Pertea M."/>
            <person name="Feldblyum T.V."/>
            <person name="Utterback T.R."/>
            <person name="Shu C.L."/>
            <person name="Osoegawa K."/>
            <person name="de Jong P.J."/>
            <person name="Hrdy I."/>
            <person name="Horvathova L."/>
            <person name="Zubacova Z."/>
            <person name="Dolezal P."/>
            <person name="Malik S.B."/>
            <person name="Logsdon J.M. Jr."/>
            <person name="Henze K."/>
            <person name="Gupta A."/>
            <person name="Wang C.C."/>
            <person name="Dunne R.L."/>
            <person name="Upcroft J.A."/>
            <person name="Upcroft P."/>
            <person name="White O."/>
            <person name="Salzberg S.L."/>
            <person name="Tang P."/>
            <person name="Chiu C.-H."/>
            <person name="Lee Y.-S."/>
            <person name="Embley T.M."/>
            <person name="Coombs G.H."/>
            <person name="Mottram J.C."/>
            <person name="Tachezy J."/>
            <person name="Fraser-Liggett C.M."/>
            <person name="Johnson P.J."/>
        </authorList>
    </citation>
    <scope>NUCLEOTIDE SEQUENCE [LARGE SCALE GENOMIC DNA]</scope>
    <source>
        <strain evidence="6">G3</strain>
    </source>
</reference>
<name>A2DEK5_TRIV3</name>
<dbReference type="Pfam" id="PF21485">
    <property type="entry name" value="IF5A-like_N"/>
    <property type="match status" value="1"/>
</dbReference>
<dbReference type="GO" id="GO:0003746">
    <property type="term" value="F:translation elongation factor activity"/>
    <property type="evidence" value="ECO:0000318"/>
    <property type="project" value="GO_Central"/>
</dbReference>
<accession>A2DEK5</accession>
<feature type="domain" description="Translation initiation factor 5A C-terminal" evidence="5">
    <location>
        <begin position="90"/>
        <end position="163"/>
    </location>
</feature>
<dbReference type="GO" id="GO:0003743">
    <property type="term" value="F:translation initiation factor activity"/>
    <property type="evidence" value="ECO:0007669"/>
    <property type="project" value="UniProtKB-KW"/>
</dbReference>
<dbReference type="OrthoDB" id="9975114at2759"/>
<dbReference type="Proteomes" id="UP000001542">
    <property type="component" value="Unassembled WGS sequence"/>
</dbReference>
<keyword evidence="7" id="KW-1185">Reference proteome</keyword>
<comment type="PTM">
    <text evidence="4">eIF-5A seems to be the only eukaryotic protein to have a hypusine residue which is a post-translational modification of a lysine by the addition of a butylamino group.</text>
</comment>
<dbReference type="eggNOG" id="KOG3271">
    <property type="taxonomic scope" value="Eukaryota"/>
</dbReference>
<dbReference type="VEuPathDB" id="TrichDB:TVAGG3_0577830"/>
<dbReference type="FunFam" id="2.30.30.30:FF:000080">
    <property type="entry name" value="Eukaryotic translation initiation factor 5A"/>
    <property type="match status" value="1"/>
</dbReference>
<dbReference type="InterPro" id="IPR014722">
    <property type="entry name" value="Rib_uL2_dom2"/>
</dbReference>
<evidence type="ECO:0000313" key="6">
    <source>
        <dbReference type="EMBL" id="EAY21132.1"/>
    </source>
</evidence>
<dbReference type="InterPro" id="IPR019769">
    <property type="entry name" value="Trans_elong_IF5A_hypusine_site"/>
</dbReference>
<dbReference type="SUPFAM" id="SSF50249">
    <property type="entry name" value="Nucleic acid-binding proteins"/>
    <property type="match status" value="1"/>
</dbReference>
<dbReference type="SUPFAM" id="SSF50104">
    <property type="entry name" value="Translation proteins SH3-like domain"/>
    <property type="match status" value="1"/>
</dbReference>
<dbReference type="NCBIfam" id="TIGR00037">
    <property type="entry name" value="eIF_5A"/>
    <property type="match status" value="1"/>
</dbReference>
<dbReference type="SMART" id="SM01376">
    <property type="entry name" value="eIF-5a"/>
    <property type="match status" value="1"/>
</dbReference>
<dbReference type="OMA" id="AKCHFTA"/>
<dbReference type="InterPro" id="IPR012340">
    <property type="entry name" value="NA-bd_OB-fold"/>
</dbReference>
<dbReference type="InterPro" id="IPR001884">
    <property type="entry name" value="IF5A-like"/>
</dbReference>
<sequence>MSSAEEEVHHDLEIQEVDAGSQEKATIPVNKLKKGGYVLIEGRPCRVVDITKSKTGKHGHAKAGIAGTDLFTGRRYETHLPTSHEIEVPFVDRSDYGLINIDDGHTQLLTLDGTLREDVDLPPEGNEMRQRVIDLFNECVNTNDQVVVTVLSSNGENLIVDCKKSTN</sequence>
<dbReference type="GO" id="GO:0043022">
    <property type="term" value="F:ribosome binding"/>
    <property type="evidence" value="ECO:0007669"/>
    <property type="project" value="UniProtKB-UniRule"/>
</dbReference>
<protein>
    <recommendedName>
        <fullName evidence="4">Eukaryotic translation initiation factor 5A</fullName>
        <shortName evidence="4">eIF-5A</shortName>
    </recommendedName>
</protein>
<dbReference type="AlphaFoldDB" id="A2DEK5"/>
<dbReference type="STRING" id="5722.A2DEK5"/>
<dbReference type="PANTHER" id="PTHR11673">
    <property type="entry name" value="TRANSLATION INITIATION FACTOR 5A FAMILY MEMBER"/>
    <property type="match status" value="1"/>
</dbReference>
<dbReference type="PROSITE" id="PS00302">
    <property type="entry name" value="IF5A_HYPUSINE"/>
    <property type="match status" value="1"/>
</dbReference>
<dbReference type="InParanoid" id="A2DEK5"/>
<dbReference type="Gene3D" id="2.30.30.30">
    <property type="match status" value="1"/>
</dbReference>
<dbReference type="FunCoup" id="A2DEK5">
    <property type="interactions" value="572"/>
</dbReference>
<keyword evidence="2 4" id="KW-0648">Protein biosynthesis</keyword>
<dbReference type="GO" id="GO:0045905">
    <property type="term" value="P:positive regulation of translational termination"/>
    <property type="evidence" value="ECO:0007669"/>
    <property type="project" value="UniProtKB-UniRule"/>
</dbReference>
<dbReference type="GO" id="GO:0006414">
    <property type="term" value="P:translational elongation"/>
    <property type="evidence" value="ECO:0000318"/>
    <property type="project" value="GO_Central"/>
</dbReference>
<dbReference type="RefSeq" id="XP_001582118.1">
    <property type="nucleotide sequence ID" value="XM_001582068.1"/>
</dbReference>
<keyword evidence="3 4" id="KW-0385">Hypusine</keyword>
<comment type="function">
    <text evidence="4">Translation factor that promotes translation elongation and termination, particularly upon ribosome stalling at specific amino acid sequence contexts. Binds between the exit (E) and peptidyl (P) site of the ribosome and promotes rescue of stalled ribosome: specifically required for efficient translation of polyproline-containing peptides as well as other motifs that stall the ribosome. Acts as ribosome quality control (RQC) cofactor by joining the RQC complex to facilitate peptidyl transfer during CAT tailing step.</text>
</comment>
<dbReference type="Pfam" id="PF01287">
    <property type="entry name" value="eIF-5a"/>
    <property type="match status" value="1"/>
</dbReference>
<dbReference type="InterPro" id="IPR008991">
    <property type="entry name" value="Translation_prot_SH3-like_sf"/>
</dbReference>
<gene>
    <name evidence="6" type="ORF">TVAG_283020</name>
</gene>
<dbReference type="GO" id="GO:0045901">
    <property type="term" value="P:positive regulation of translational elongation"/>
    <property type="evidence" value="ECO:0007669"/>
    <property type="project" value="UniProtKB-UniRule"/>
</dbReference>
<comment type="similarity">
    <text evidence="1 4">Belongs to the eIF-5A family.</text>
</comment>
<dbReference type="VEuPathDB" id="TrichDB:TVAG_283020"/>
<dbReference type="SMR" id="A2DEK5"/>
<dbReference type="GO" id="GO:0003723">
    <property type="term" value="F:RNA binding"/>
    <property type="evidence" value="ECO:0007669"/>
    <property type="project" value="InterPro"/>
</dbReference>
<evidence type="ECO:0000256" key="4">
    <source>
        <dbReference type="RuleBase" id="RU362005"/>
    </source>
</evidence>
<dbReference type="Gene3D" id="2.40.50.140">
    <property type="entry name" value="Nucleic acid-binding proteins"/>
    <property type="match status" value="1"/>
</dbReference>
<reference evidence="6" key="1">
    <citation type="submission" date="2006-10" db="EMBL/GenBank/DDBJ databases">
        <authorList>
            <person name="Amadeo P."/>
            <person name="Zhao Q."/>
            <person name="Wortman J."/>
            <person name="Fraser-Liggett C."/>
            <person name="Carlton J."/>
        </authorList>
    </citation>
    <scope>NUCLEOTIDE SEQUENCE</scope>
    <source>
        <strain evidence="6">G3</strain>
    </source>
</reference>
<evidence type="ECO:0000256" key="2">
    <source>
        <dbReference type="ARBA" id="ARBA00022917"/>
    </source>
</evidence>
<evidence type="ECO:0000256" key="3">
    <source>
        <dbReference type="ARBA" id="ARBA00023071"/>
    </source>
</evidence>
<dbReference type="PIRSF" id="PIRSF003025">
    <property type="entry name" value="eIF5A"/>
    <property type="match status" value="1"/>
</dbReference>
<organism evidence="6 7">
    <name type="scientific">Trichomonas vaginalis (strain ATCC PRA-98 / G3)</name>
    <dbReference type="NCBI Taxonomy" id="412133"/>
    <lineage>
        <taxon>Eukaryota</taxon>
        <taxon>Metamonada</taxon>
        <taxon>Parabasalia</taxon>
        <taxon>Trichomonadida</taxon>
        <taxon>Trichomonadidae</taxon>
        <taxon>Trichomonas</taxon>
    </lineage>
</organism>
<proteinExistence type="inferred from homology"/>
<evidence type="ECO:0000259" key="5">
    <source>
        <dbReference type="SMART" id="SM01376"/>
    </source>
</evidence>